<gene>
    <name evidence="1" type="ORF">GCM10011613_35900</name>
</gene>
<reference evidence="2" key="1">
    <citation type="journal article" date="2019" name="Int. J. Syst. Evol. Microbiol.">
        <title>The Global Catalogue of Microorganisms (GCM) 10K type strain sequencing project: providing services to taxonomists for standard genome sequencing and annotation.</title>
        <authorList>
            <consortium name="The Broad Institute Genomics Platform"/>
            <consortium name="The Broad Institute Genome Sequencing Center for Infectious Disease"/>
            <person name="Wu L."/>
            <person name="Ma J."/>
        </authorList>
    </citation>
    <scope>NUCLEOTIDE SEQUENCE [LARGE SCALE GENOMIC DNA]</scope>
    <source>
        <strain evidence="2">KCTC 32239</strain>
    </source>
</reference>
<keyword evidence="2" id="KW-1185">Reference proteome</keyword>
<sequence>MQDSIISLAEGLYLENSKILVPWYKNLNEIAGLGGEKIPKHEKFTQLFWPDEKVFGGMSVSVQAYNNKNGIFHLTYKPEKEFNSAKVELEAIFEILKARFGNPNVQGVEEESPFYRWQVETICINLTIAEKFMYYVSLSVSNGAIKNSLTSRSSIATFGGWTVFKLRFRGLLRKVFHKTTT</sequence>
<protein>
    <submittedName>
        <fullName evidence="1">Uncharacterized protein</fullName>
    </submittedName>
</protein>
<dbReference type="EMBL" id="BMYZ01000005">
    <property type="protein sequence ID" value="GGY87712.1"/>
    <property type="molecule type" value="Genomic_DNA"/>
</dbReference>
<dbReference type="RefSeq" id="WP_189421209.1">
    <property type="nucleotide sequence ID" value="NZ_BMYZ01000005.1"/>
</dbReference>
<name>A0ABQ3BDB4_9GAMM</name>
<organism evidence="1 2">
    <name type="scientific">Cellvibrio zantedeschiae</name>
    <dbReference type="NCBI Taxonomy" id="1237077"/>
    <lineage>
        <taxon>Bacteria</taxon>
        <taxon>Pseudomonadati</taxon>
        <taxon>Pseudomonadota</taxon>
        <taxon>Gammaproteobacteria</taxon>
        <taxon>Cellvibrionales</taxon>
        <taxon>Cellvibrionaceae</taxon>
        <taxon>Cellvibrio</taxon>
    </lineage>
</organism>
<evidence type="ECO:0000313" key="1">
    <source>
        <dbReference type="EMBL" id="GGY87712.1"/>
    </source>
</evidence>
<evidence type="ECO:0000313" key="2">
    <source>
        <dbReference type="Proteomes" id="UP000619761"/>
    </source>
</evidence>
<dbReference type="Proteomes" id="UP000619761">
    <property type="component" value="Unassembled WGS sequence"/>
</dbReference>
<comment type="caution">
    <text evidence="1">The sequence shown here is derived from an EMBL/GenBank/DDBJ whole genome shotgun (WGS) entry which is preliminary data.</text>
</comment>
<accession>A0ABQ3BDB4</accession>
<proteinExistence type="predicted"/>